<evidence type="ECO:0000313" key="4">
    <source>
        <dbReference type="EMBL" id="MFB9575543.1"/>
    </source>
</evidence>
<evidence type="ECO:0000256" key="1">
    <source>
        <dbReference type="SAM" id="MobiDB-lite"/>
    </source>
</evidence>
<feature type="transmembrane region" description="Helical" evidence="2">
    <location>
        <begin position="146"/>
        <end position="166"/>
    </location>
</feature>
<keyword evidence="2" id="KW-1133">Transmembrane helix</keyword>
<feature type="region of interest" description="Disordered" evidence="1">
    <location>
        <begin position="172"/>
        <end position="195"/>
    </location>
</feature>
<accession>A0ABV5RCG1</accession>
<evidence type="ECO:0000256" key="2">
    <source>
        <dbReference type="SAM" id="Phobius"/>
    </source>
</evidence>
<gene>
    <name evidence="4" type="ORF">ACFFTL_25475</name>
</gene>
<comment type="caution">
    <text evidence="4">The sequence shown here is derived from an EMBL/GenBank/DDBJ whole genome shotgun (WGS) entry which is preliminary data.</text>
</comment>
<keyword evidence="5" id="KW-1185">Reference proteome</keyword>
<name>A0ABV5RCG1_9ACTN</name>
<reference evidence="4 5" key="1">
    <citation type="submission" date="2024-09" db="EMBL/GenBank/DDBJ databases">
        <authorList>
            <person name="Sun Q."/>
            <person name="Mori K."/>
        </authorList>
    </citation>
    <scope>NUCLEOTIDE SEQUENCE [LARGE SCALE GENOMIC DNA]</scope>
    <source>
        <strain evidence="4 5">JCM 3331</strain>
    </source>
</reference>
<dbReference type="Proteomes" id="UP001589710">
    <property type="component" value="Unassembled WGS sequence"/>
</dbReference>
<dbReference type="EMBL" id="JBHMCG010000108">
    <property type="protein sequence ID" value="MFB9575543.1"/>
    <property type="molecule type" value="Genomic_DNA"/>
</dbReference>
<keyword evidence="2" id="KW-0812">Transmembrane</keyword>
<feature type="region of interest" description="Disordered" evidence="1">
    <location>
        <begin position="121"/>
        <end position="142"/>
    </location>
</feature>
<feature type="chain" id="PRO_5045808539" evidence="3">
    <location>
        <begin position="29"/>
        <end position="195"/>
    </location>
</feature>
<proteinExistence type="predicted"/>
<evidence type="ECO:0000313" key="5">
    <source>
        <dbReference type="Proteomes" id="UP001589710"/>
    </source>
</evidence>
<sequence>MNLAPRNSAVAVLLAVIALLLGAPAASAHGGPISLEVTGDGDHGVNVLATWKKDRDPVEETVIGTVTATSTDGRSFGPVKLVSASEGQNLYRAAQPLPTGKWRVTVTAAEPVKAKKTVDVTARDIPAPDPSQAAATDPGGPAGSSLATIVVIGVGIAALAVAGAAAGRRMLRRKPPVIRNQSGPRTGKRAHAKDS</sequence>
<keyword evidence="3" id="KW-0732">Signal</keyword>
<feature type="compositionally biased region" description="Basic residues" evidence="1">
    <location>
        <begin position="186"/>
        <end position="195"/>
    </location>
</feature>
<evidence type="ECO:0000256" key="3">
    <source>
        <dbReference type="SAM" id="SignalP"/>
    </source>
</evidence>
<protein>
    <submittedName>
        <fullName evidence="4">Uncharacterized protein</fullName>
    </submittedName>
</protein>
<feature type="signal peptide" evidence="3">
    <location>
        <begin position="1"/>
        <end position="28"/>
    </location>
</feature>
<keyword evidence="2" id="KW-0472">Membrane</keyword>
<organism evidence="4 5">
    <name type="scientific">Streptomyces yanii</name>
    <dbReference type="NCBI Taxonomy" id="78510"/>
    <lineage>
        <taxon>Bacteria</taxon>
        <taxon>Bacillati</taxon>
        <taxon>Actinomycetota</taxon>
        <taxon>Actinomycetes</taxon>
        <taxon>Kitasatosporales</taxon>
        <taxon>Streptomycetaceae</taxon>
        <taxon>Streptomyces</taxon>
    </lineage>
</organism>
<dbReference type="RefSeq" id="WP_345513316.1">
    <property type="nucleotide sequence ID" value="NZ_BAAAXD010000021.1"/>
</dbReference>